<dbReference type="RefSeq" id="WP_068898181.1">
    <property type="nucleotide sequence ID" value="NZ_JBHUIF010000002.1"/>
</dbReference>
<gene>
    <name evidence="3" type="ORF">A8L45_00735</name>
</gene>
<dbReference type="GO" id="GO:0005524">
    <property type="term" value="F:ATP binding"/>
    <property type="evidence" value="ECO:0007669"/>
    <property type="project" value="InterPro"/>
</dbReference>
<comment type="caution">
    <text evidence="3">The sequence shown here is derived from an EMBL/GenBank/DDBJ whole genome shotgun (WGS) entry which is preliminary data.</text>
</comment>
<evidence type="ECO:0000256" key="1">
    <source>
        <dbReference type="PIRSR" id="PIRSR007531-1"/>
    </source>
</evidence>
<keyword evidence="4" id="KW-1185">Reference proteome</keyword>
<dbReference type="Gene3D" id="3.40.50.300">
    <property type="entry name" value="P-loop containing nucleotide triphosphate hydrolases"/>
    <property type="match status" value="1"/>
</dbReference>
<dbReference type="SUPFAM" id="SSF52540">
    <property type="entry name" value="P-loop containing nucleoside triphosphate hydrolases"/>
    <property type="match status" value="1"/>
</dbReference>
<keyword evidence="3" id="KW-0808">Transferase</keyword>
<reference evidence="3 4" key="1">
    <citation type="submission" date="2016-05" db="EMBL/GenBank/DDBJ databases">
        <title>Genomic Taxonomy of the Vibrionaceae.</title>
        <authorList>
            <person name="Gomez-Gil B."/>
            <person name="Enciso-Ibarra J."/>
        </authorList>
    </citation>
    <scope>NUCLEOTIDE SEQUENCE [LARGE SCALE GENOMIC DNA]</scope>
    <source>
        <strain evidence="3 4">CAIM 1920</strain>
    </source>
</reference>
<proteinExistence type="predicted"/>
<evidence type="ECO:0000313" key="3">
    <source>
        <dbReference type="EMBL" id="ODA36161.1"/>
    </source>
</evidence>
<dbReference type="Pfam" id="PF07931">
    <property type="entry name" value="CPT"/>
    <property type="match status" value="1"/>
</dbReference>
<dbReference type="Proteomes" id="UP000094936">
    <property type="component" value="Unassembled WGS sequence"/>
</dbReference>
<organism evidence="3 4">
    <name type="scientific">Veronia pacifica</name>
    <dbReference type="NCBI Taxonomy" id="1080227"/>
    <lineage>
        <taxon>Bacteria</taxon>
        <taxon>Pseudomonadati</taxon>
        <taxon>Pseudomonadota</taxon>
        <taxon>Gammaproteobacteria</taxon>
        <taxon>Vibrionales</taxon>
        <taxon>Vibrionaceae</taxon>
        <taxon>Veronia</taxon>
    </lineage>
</organism>
<dbReference type="InterPro" id="IPR012853">
    <property type="entry name" value="CPT"/>
</dbReference>
<dbReference type="OrthoDB" id="1493892at2"/>
<dbReference type="GO" id="GO:0016740">
    <property type="term" value="F:transferase activity"/>
    <property type="evidence" value="ECO:0007669"/>
    <property type="project" value="UniProtKB-KW"/>
</dbReference>
<feature type="active site" evidence="1">
    <location>
        <position position="37"/>
    </location>
</feature>
<accession>A0A1C3ESF8</accession>
<dbReference type="EMBL" id="LYBM01000001">
    <property type="protein sequence ID" value="ODA36161.1"/>
    <property type="molecule type" value="Genomic_DNA"/>
</dbReference>
<evidence type="ECO:0000256" key="2">
    <source>
        <dbReference type="PIRSR" id="PIRSR007531-2"/>
    </source>
</evidence>
<dbReference type="AlphaFoldDB" id="A0A1C3ESF8"/>
<feature type="binding site" evidence="2">
    <location>
        <begin position="10"/>
        <end position="17"/>
    </location>
    <ligand>
        <name>ATP</name>
        <dbReference type="ChEBI" id="CHEBI:30616"/>
    </ligand>
</feature>
<dbReference type="PIRSF" id="PIRSF007531">
    <property type="entry name" value="CPT"/>
    <property type="match status" value="1"/>
</dbReference>
<sequence length="180" mass="20373">MYPDVILLNGTGSSGKTSLAKQLQELIPVQYLNFSIDSILYTLPPSDLKRMMAGGAIERDGYDYHQLTDGYHHCVGALLKAGCRVIIDNAWVHQDELDALEDILSDFEVVRVKVQCRLDICIHRELSRGDRAIGLAEWEYPLVHNYMKYDVVVDTSDISPKEAAAFLLVELEKFNKSRSR</sequence>
<name>A0A1C3ESF8_9GAMM</name>
<dbReference type="STRING" id="1080227.A8L45_00735"/>
<dbReference type="InterPro" id="IPR027417">
    <property type="entry name" value="P-loop_NTPase"/>
</dbReference>
<protein>
    <submittedName>
        <fullName evidence="3">Chloramphenicol phosphotransferase</fullName>
    </submittedName>
</protein>
<evidence type="ECO:0000313" key="4">
    <source>
        <dbReference type="Proteomes" id="UP000094936"/>
    </source>
</evidence>